<dbReference type="InterPro" id="IPR011051">
    <property type="entry name" value="RmlC_Cupin_sf"/>
</dbReference>
<dbReference type="AlphaFoldDB" id="W0DY93"/>
<dbReference type="Proteomes" id="UP000005380">
    <property type="component" value="Chromosome"/>
</dbReference>
<dbReference type="eggNOG" id="COG3806">
    <property type="taxonomic scope" value="Bacteria"/>
</dbReference>
<evidence type="ECO:0000313" key="2">
    <source>
        <dbReference type="EMBL" id="AHF01959.1"/>
    </source>
</evidence>
<dbReference type="InterPro" id="IPR025979">
    <property type="entry name" value="ChrR-like_cupin_dom"/>
</dbReference>
<dbReference type="HOGENOM" id="CLU_111523_0_0_6"/>
<evidence type="ECO:0000313" key="3">
    <source>
        <dbReference type="Proteomes" id="UP000005380"/>
    </source>
</evidence>
<organism evidence="2 3">
    <name type="scientific">Thiomicrospira aerophila AL3</name>
    <dbReference type="NCBI Taxonomy" id="717772"/>
    <lineage>
        <taxon>Bacteria</taxon>
        <taxon>Pseudomonadati</taxon>
        <taxon>Pseudomonadota</taxon>
        <taxon>Gammaproteobacteria</taxon>
        <taxon>Thiotrichales</taxon>
        <taxon>Piscirickettsiaceae</taxon>
        <taxon>Thiomicrospira</taxon>
    </lineage>
</organism>
<feature type="domain" description="ChrR-like cupin" evidence="1">
    <location>
        <begin position="116"/>
        <end position="214"/>
    </location>
</feature>
<keyword evidence="3" id="KW-1185">Reference proteome</keyword>
<dbReference type="Gene3D" id="2.60.120.10">
    <property type="entry name" value="Jelly Rolls"/>
    <property type="match status" value="1"/>
</dbReference>
<evidence type="ECO:0000259" key="1">
    <source>
        <dbReference type="Pfam" id="PF12973"/>
    </source>
</evidence>
<dbReference type="InterPro" id="IPR014710">
    <property type="entry name" value="RmlC-like_jellyroll"/>
</dbReference>
<sequence length="214" mass="23902">MINMDLSQRVVVNTAEQAWLGSRADGVLRKPLEREAAESGRTTSVVQFMPGSAFPPHRHPQGEEIFVLEGVFSDERGDYPAGSYLRNPPGSQHAPFSKEGCVLFVKLEQFQPGDSQTVAMNTQAQAWQPGHGGLKVMGLHQFGTEHSALVWWPAGEVFQPHTHYGGEEIFVLEGEFIDEHGRYPKGSWLRSPHASRHHPFVEQDTLIWVKTGHL</sequence>
<protein>
    <submittedName>
        <fullName evidence="2">Cupin</fullName>
    </submittedName>
</protein>
<accession>W0DY93</accession>
<reference evidence="2 3" key="1">
    <citation type="submission" date="2013-12" db="EMBL/GenBank/DDBJ databases">
        <authorList>
            <consortium name="DOE Joint Genome Institute"/>
            <person name="Kappler U."/>
            <person name="Huntemann M."/>
            <person name="Han J."/>
            <person name="Chen A."/>
            <person name="Kyrpides N."/>
            <person name="Mavromatis K."/>
            <person name="Markowitz V."/>
            <person name="Palaniappan K."/>
            <person name="Ivanova N."/>
            <person name="Schaumberg A."/>
            <person name="Pati A."/>
            <person name="Liolios K."/>
            <person name="Nordberg H.P."/>
            <person name="Cantor M.N."/>
            <person name="Hua S.X."/>
            <person name="Woyke T."/>
        </authorList>
    </citation>
    <scope>NUCLEOTIDE SEQUENCE [LARGE SCALE GENOMIC DNA]</scope>
    <source>
        <strain evidence="3">AL2</strain>
    </source>
</reference>
<dbReference type="EMBL" id="CP007030">
    <property type="protein sequence ID" value="AHF01959.1"/>
    <property type="molecule type" value="Genomic_DNA"/>
</dbReference>
<gene>
    <name evidence="2" type="ORF">THIAE_09485</name>
</gene>
<dbReference type="KEGG" id="tao:THIAE_09485"/>
<dbReference type="InParanoid" id="W0DY93"/>
<name>W0DY93_9GAMM</name>
<feature type="domain" description="ChrR-like cupin" evidence="1">
    <location>
        <begin position="8"/>
        <end position="110"/>
    </location>
</feature>
<dbReference type="SUPFAM" id="SSF51182">
    <property type="entry name" value="RmlC-like cupins"/>
    <property type="match status" value="2"/>
</dbReference>
<proteinExistence type="predicted"/>
<dbReference type="Pfam" id="PF12973">
    <property type="entry name" value="Cupin_7"/>
    <property type="match status" value="2"/>
</dbReference>
<dbReference type="STRING" id="717772.THIAE_09485"/>
<dbReference type="CDD" id="cd20303">
    <property type="entry name" value="cupin_ChrR_1"/>
    <property type="match status" value="2"/>
</dbReference>